<dbReference type="PANTHER" id="PTHR20855:SF115">
    <property type="entry name" value="HEPTAHELICAL TRANSMEMBRANE PROTEIN 1"/>
    <property type="match status" value="1"/>
</dbReference>
<feature type="transmembrane region" description="Helical" evidence="6">
    <location>
        <begin position="216"/>
        <end position="237"/>
    </location>
</feature>
<comment type="subcellular location">
    <subcellularLocation>
        <location evidence="1">Membrane</location>
        <topology evidence="1">Multi-pass membrane protein</topology>
    </subcellularLocation>
</comment>
<feature type="transmembrane region" description="Helical" evidence="6">
    <location>
        <begin position="101"/>
        <end position="122"/>
    </location>
</feature>
<dbReference type="KEGG" id="egt:105960674"/>
<evidence type="ECO:0000313" key="7">
    <source>
        <dbReference type="EMBL" id="EYU34968.1"/>
    </source>
</evidence>
<keyword evidence="8" id="KW-1185">Reference proteome</keyword>
<evidence type="ECO:0000313" key="8">
    <source>
        <dbReference type="Proteomes" id="UP000030748"/>
    </source>
</evidence>
<organism evidence="7 8">
    <name type="scientific">Erythranthe guttata</name>
    <name type="common">Yellow monkey flower</name>
    <name type="synonym">Mimulus guttatus</name>
    <dbReference type="NCBI Taxonomy" id="4155"/>
    <lineage>
        <taxon>Eukaryota</taxon>
        <taxon>Viridiplantae</taxon>
        <taxon>Streptophyta</taxon>
        <taxon>Embryophyta</taxon>
        <taxon>Tracheophyta</taxon>
        <taxon>Spermatophyta</taxon>
        <taxon>Magnoliopsida</taxon>
        <taxon>eudicotyledons</taxon>
        <taxon>Gunneridae</taxon>
        <taxon>Pentapetalae</taxon>
        <taxon>asterids</taxon>
        <taxon>lamiids</taxon>
        <taxon>Lamiales</taxon>
        <taxon>Phrymaceae</taxon>
        <taxon>Erythranthe</taxon>
    </lineage>
</organism>
<dbReference type="GO" id="GO:0009725">
    <property type="term" value="P:response to hormone"/>
    <property type="evidence" value="ECO:0000318"/>
    <property type="project" value="GO_Central"/>
</dbReference>
<feature type="binding site" evidence="5">
    <location>
        <position position="349"/>
    </location>
    <ligand>
        <name>Zn(2+)</name>
        <dbReference type="ChEBI" id="CHEBI:29105"/>
    </ligand>
</feature>
<feature type="transmembrane region" description="Helical" evidence="6">
    <location>
        <begin position="347"/>
        <end position="367"/>
    </location>
</feature>
<dbReference type="InterPro" id="IPR004254">
    <property type="entry name" value="AdipoR/HlyIII-related"/>
</dbReference>
<dbReference type="EMBL" id="KI630643">
    <property type="protein sequence ID" value="EYU34968.1"/>
    <property type="molecule type" value="Genomic_DNA"/>
</dbReference>
<name>A0A022R5R9_ERYGU</name>
<dbReference type="eggNOG" id="KOG0748">
    <property type="taxonomic scope" value="Eukaryota"/>
</dbReference>
<dbReference type="GO" id="GO:0016020">
    <property type="term" value="C:membrane"/>
    <property type="evidence" value="ECO:0007669"/>
    <property type="project" value="UniProtKB-SubCell"/>
</dbReference>
<dbReference type="OMA" id="WRTFRVC"/>
<feature type="binding site" evidence="5">
    <location>
        <position position="345"/>
    </location>
    <ligand>
        <name>Zn(2+)</name>
        <dbReference type="ChEBI" id="CHEBI:29105"/>
    </ligand>
</feature>
<feature type="binding site" evidence="5">
    <location>
        <position position="200"/>
    </location>
    <ligand>
        <name>Zn(2+)</name>
        <dbReference type="ChEBI" id="CHEBI:29105"/>
    </ligand>
</feature>
<keyword evidence="5" id="KW-0862">Zinc</keyword>
<evidence type="ECO:0000256" key="3">
    <source>
        <dbReference type="ARBA" id="ARBA00022989"/>
    </source>
</evidence>
<protein>
    <recommendedName>
        <fullName evidence="9">Heptahelical transmembrane protein 1-like</fullName>
    </recommendedName>
</protein>
<reference evidence="7 8" key="1">
    <citation type="journal article" date="2013" name="Proc. Natl. Acad. Sci. U.S.A.">
        <title>Fine-scale variation in meiotic recombination in Mimulus inferred from population shotgun sequencing.</title>
        <authorList>
            <person name="Hellsten U."/>
            <person name="Wright K.M."/>
            <person name="Jenkins J."/>
            <person name="Shu S."/>
            <person name="Yuan Y."/>
            <person name="Wessler S.R."/>
            <person name="Schmutz J."/>
            <person name="Willis J.H."/>
            <person name="Rokhsar D.S."/>
        </authorList>
    </citation>
    <scope>NUCLEOTIDE SEQUENCE [LARGE SCALE GENOMIC DNA]</scope>
    <source>
        <strain evidence="8">cv. DUN x IM62</strain>
    </source>
</reference>
<keyword evidence="2 6" id="KW-0812">Transmembrane</keyword>
<evidence type="ECO:0000256" key="6">
    <source>
        <dbReference type="SAM" id="Phobius"/>
    </source>
</evidence>
<evidence type="ECO:0000256" key="2">
    <source>
        <dbReference type="ARBA" id="ARBA00022692"/>
    </source>
</evidence>
<keyword evidence="3 6" id="KW-1133">Transmembrane helix</keyword>
<gene>
    <name evidence="7" type="ORF">MIMGU_mgv1a008266mg</name>
</gene>
<dbReference type="GO" id="GO:0046872">
    <property type="term" value="F:metal ion binding"/>
    <property type="evidence" value="ECO:0007669"/>
    <property type="project" value="UniProtKB-KW"/>
</dbReference>
<evidence type="ECO:0000256" key="5">
    <source>
        <dbReference type="PIRSR" id="PIRSR604254-1"/>
    </source>
</evidence>
<dbReference type="GO" id="GO:0038023">
    <property type="term" value="F:signaling receptor activity"/>
    <property type="evidence" value="ECO:0000318"/>
    <property type="project" value="GO_Central"/>
</dbReference>
<dbReference type="OrthoDB" id="529367at2759"/>
<keyword evidence="4 6" id="KW-0472">Membrane</keyword>
<dbReference type="PANTHER" id="PTHR20855">
    <property type="entry name" value="ADIPOR/PROGESTIN RECEPTOR-RELATED"/>
    <property type="match status" value="1"/>
</dbReference>
<dbReference type="PhylomeDB" id="A0A022R5R9"/>
<evidence type="ECO:0008006" key="9">
    <source>
        <dbReference type="Google" id="ProtNLM"/>
    </source>
</evidence>
<dbReference type="Pfam" id="PF03006">
    <property type="entry name" value="HlyIII"/>
    <property type="match status" value="1"/>
</dbReference>
<feature type="transmembrane region" description="Helical" evidence="6">
    <location>
        <begin position="182"/>
        <end position="204"/>
    </location>
</feature>
<dbReference type="STRING" id="4155.A0A022R5R9"/>
<accession>A0A022R5R9</accession>
<proteinExistence type="predicted"/>
<sequence length="379" mass="43688">MKNQEEEEKKIYTMMKNSKREGSVWKRKLKAGVYKEKDQKSREKGEMMMKKKKKKYYYPLLSYHQLPDYMKDNEYILDYYRANWPVKQAFFSLFSWHNETLNVWTHLLGFLLFVGLTVANVVDVPQVADFITMITEQFPSSATANFSNDFSPGPTKLLDLKQESSHMKMDVTTETTTTNWPFYVFLSGSMFCLLSSSTCHLFSCHSHRLNCHLLHVDYVGITIMIITSFFPPIYYIFQCTPLYQILYLTGISLLGLCTVVALLSPALTNPKYRSLRALLFVSMGLFGLFPAGHALLLNWHDPHRNVILAYELAMALSYLIGTLFYVSRAPERWRPGWFDLAGHSHQIFHVFVVMGALAHYGAAQIFVRHHSRMGCGAVS</sequence>
<evidence type="ECO:0000256" key="1">
    <source>
        <dbReference type="ARBA" id="ARBA00004141"/>
    </source>
</evidence>
<feature type="transmembrane region" description="Helical" evidence="6">
    <location>
        <begin position="307"/>
        <end position="326"/>
    </location>
</feature>
<dbReference type="GO" id="GO:0009744">
    <property type="term" value="P:response to sucrose"/>
    <property type="evidence" value="ECO:0007669"/>
    <property type="project" value="UniProtKB-ARBA"/>
</dbReference>
<dbReference type="AlphaFoldDB" id="A0A022R5R9"/>
<keyword evidence="5" id="KW-0479">Metal-binding</keyword>
<feature type="transmembrane region" description="Helical" evidence="6">
    <location>
        <begin position="243"/>
        <end position="263"/>
    </location>
</feature>
<evidence type="ECO:0000256" key="4">
    <source>
        <dbReference type="ARBA" id="ARBA00023136"/>
    </source>
</evidence>
<feature type="transmembrane region" description="Helical" evidence="6">
    <location>
        <begin position="275"/>
        <end position="295"/>
    </location>
</feature>
<dbReference type="Proteomes" id="UP000030748">
    <property type="component" value="Unassembled WGS sequence"/>
</dbReference>